<protein>
    <submittedName>
        <fullName evidence="1">Uncharacterized protein</fullName>
    </submittedName>
</protein>
<reference evidence="1 2" key="1">
    <citation type="journal article" date="2018" name="Front. Plant Sci.">
        <title>Red Clover (Trifolium pratense) and Zigzag Clover (T. medium) - A Picture of Genomic Similarities and Differences.</title>
        <authorList>
            <person name="Dluhosova J."/>
            <person name="Istvanek J."/>
            <person name="Nedelnik J."/>
            <person name="Repkova J."/>
        </authorList>
    </citation>
    <scope>NUCLEOTIDE SEQUENCE [LARGE SCALE GENOMIC DNA]</scope>
    <source>
        <strain evidence="2">cv. 10/8</strain>
        <tissue evidence="1">Leaf</tissue>
    </source>
</reference>
<comment type="caution">
    <text evidence="1">The sequence shown here is derived from an EMBL/GenBank/DDBJ whole genome shotgun (WGS) entry which is preliminary data.</text>
</comment>
<accession>A0A392S469</accession>
<feature type="non-terminal residue" evidence="1">
    <location>
        <position position="63"/>
    </location>
</feature>
<evidence type="ECO:0000313" key="2">
    <source>
        <dbReference type="Proteomes" id="UP000265520"/>
    </source>
</evidence>
<dbReference type="EMBL" id="LXQA010320851">
    <property type="protein sequence ID" value="MCI43691.1"/>
    <property type="molecule type" value="Genomic_DNA"/>
</dbReference>
<organism evidence="1 2">
    <name type="scientific">Trifolium medium</name>
    <dbReference type="NCBI Taxonomy" id="97028"/>
    <lineage>
        <taxon>Eukaryota</taxon>
        <taxon>Viridiplantae</taxon>
        <taxon>Streptophyta</taxon>
        <taxon>Embryophyta</taxon>
        <taxon>Tracheophyta</taxon>
        <taxon>Spermatophyta</taxon>
        <taxon>Magnoliopsida</taxon>
        <taxon>eudicotyledons</taxon>
        <taxon>Gunneridae</taxon>
        <taxon>Pentapetalae</taxon>
        <taxon>rosids</taxon>
        <taxon>fabids</taxon>
        <taxon>Fabales</taxon>
        <taxon>Fabaceae</taxon>
        <taxon>Papilionoideae</taxon>
        <taxon>50 kb inversion clade</taxon>
        <taxon>NPAAA clade</taxon>
        <taxon>Hologalegina</taxon>
        <taxon>IRL clade</taxon>
        <taxon>Trifolieae</taxon>
        <taxon>Trifolium</taxon>
    </lineage>
</organism>
<evidence type="ECO:0000313" key="1">
    <source>
        <dbReference type="EMBL" id="MCI43691.1"/>
    </source>
</evidence>
<dbReference type="Proteomes" id="UP000265520">
    <property type="component" value="Unassembled WGS sequence"/>
</dbReference>
<proteinExistence type="predicted"/>
<keyword evidence="2" id="KW-1185">Reference proteome</keyword>
<dbReference type="AlphaFoldDB" id="A0A392S469"/>
<sequence length="63" mass="6887">MARCAVQSETTGILSGTCASRSLVRRSAQLNQAVKRNRLEVVRRAGWAGATRQYKNSSCKCVT</sequence>
<name>A0A392S469_9FABA</name>